<organism evidence="2 3">
    <name type="scientific">Desmophyllum pertusum</name>
    <dbReference type="NCBI Taxonomy" id="174260"/>
    <lineage>
        <taxon>Eukaryota</taxon>
        <taxon>Metazoa</taxon>
        <taxon>Cnidaria</taxon>
        <taxon>Anthozoa</taxon>
        <taxon>Hexacorallia</taxon>
        <taxon>Scleractinia</taxon>
        <taxon>Caryophylliina</taxon>
        <taxon>Caryophylliidae</taxon>
        <taxon>Desmophyllum</taxon>
    </lineage>
</organism>
<feature type="compositionally biased region" description="Polar residues" evidence="1">
    <location>
        <begin position="245"/>
        <end position="260"/>
    </location>
</feature>
<feature type="region of interest" description="Disordered" evidence="1">
    <location>
        <begin position="604"/>
        <end position="627"/>
    </location>
</feature>
<sequence length="1245" mass="136847">MEYSDLEAISPGRLSSDAESPATPDTPETATPAMDFTHPSLGFWAAPLKANEMAKPVVSGSTVSDEHQEHPLVEQSQVPPYALGEENIRDDVVQEPFVAQASWPVEGFFCQTTTSEERDLKWGVAGPSEMVGKRVEEDSFQVDDSPGHYFSFSSQESEEDIASKILMFIQGGSSLFDTVLLKQKVGTGMIFSKYLRPHPFYPLKGMIKSFHSLKCSTMAWDYRSSTTGQIVQEQWPPTVEGNAEGLTSASQSATGRNTGCESVGSDKTRDWEFYVFAWMNKPQLENWIRRKNHGVKLTSGTKDETCTVHFTPESVRRSSERLYRRAKKRLRRSSQSSSKWPRTEDLEASDCVDFDFDDLDLESNSVNIPSGHKEESSSSVSKVLPQDNTVHVNNNVEICNVHSVTIEHPASSCTVRSESEVVHKHVDINAFDECSEAVHVDTMDDLKCDKEVSILLQTNLMEEVSNIEVINDRSDPEAGETNSSVQTEQHFNVIVEDQPTTCEEVDITRSPTGEAENGNNVADNSSTTTLLDYNMDERHQQLHLDNQDNGSKDIDGNNEVARVTGSEGGKDGQSKEQGPTADINSVSDEAENIAGVALSLDSQCDKGTKETPKEVKDDSRSSEETTLMHTKDTVTEDVQMNIPASCETAVVKDTLVGADYDHESHQDPTSVARQGIQEVEKNALVHNDGQDDDNVKYSAKEESVEKSSKQNLKWVLVKQQETNAGDDNTSNIVSGKTNATVTAKSPIVATVGPSLHQFKESSNGLSTTCVSTPNEPRVFNLANLQRPFFNAVTTPIVNLAGHYPPLPPLPPHPPPPSPPANLMWPVVTHTVPFPQQRLFQSMLLLYSSKVVMDLTPLRARIVHHMHHSQLEVYSCIQCLMIFVLLALNMSHWNQVVTQLVWHQDTQGGDNNHIEGVNDNTPTNAGCSVPKAMETAETIHSEGYEATSDMEIASDHEGSDIGVSEDVEISQIGGLAFPILESVESFDRPTISKDKTMEVKSTDTSIKESSSTDRVLRSKGDSTLVENSGVPVDGTMAENPDVAMDVTQMENPGATTDGQLEENPGVIMDGTVAENLDVAMDIKQMENPSVTTDGTLEDNPGVIMDGTVAENLDVAMDIKQMENPSVTTDGTLEKNIGITMDGTMVENPGVAMDGTHMEDVGVTVDGTISEYPEVTIDGKLVENHGITIAIDRTQVENTSIAMDGTLWMEHTWRMLVSLWMEPCQRILKLLLMENWSRILVLLLTTH</sequence>
<feature type="compositionally biased region" description="Low complexity" evidence="1">
    <location>
        <begin position="18"/>
        <end position="33"/>
    </location>
</feature>
<keyword evidence="3" id="KW-1185">Reference proteome</keyword>
<accession>A0A9X0CL06</accession>
<feature type="region of interest" description="Disordered" evidence="1">
    <location>
        <begin position="239"/>
        <end position="264"/>
    </location>
</feature>
<gene>
    <name evidence="2" type="ORF">OS493_011544</name>
</gene>
<feature type="compositionally biased region" description="Basic and acidic residues" evidence="1">
    <location>
        <begin position="1009"/>
        <end position="1019"/>
    </location>
</feature>
<protein>
    <submittedName>
        <fullName evidence="2">Uncharacterized protein</fullName>
    </submittedName>
</protein>
<evidence type="ECO:0000256" key="1">
    <source>
        <dbReference type="SAM" id="MobiDB-lite"/>
    </source>
</evidence>
<feature type="region of interest" description="Disordered" evidence="1">
    <location>
        <begin position="545"/>
        <end position="583"/>
    </location>
</feature>
<comment type="caution">
    <text evidence="2">The sequence shown here is derived from an EMBL/GenBank/DDBJ whole genome shotgun (WGS) entry which is preliminary data.</text>
</comment>
<name>A0A9X0CL06_9CNID</name>
<dbReference type="Proteomes" id="UP001163046">
    <property type="component" value="Unassembled WGS sequence"/>
</dbReference>
<dbReference type="AlphaFoldDB" id="A0A9X0CL06"/>
<feature type="region of interest" description="Disordered" evidence="1">
    <location>
        <begin position="996"/>
        <end position="1036"/>
    </location>
</feature>
<proteinExistence type="predicted"/>
<feature type="region of interest" description="Disordered" evidence="1">
    <location>
        <begin position="1"/>
        <end position="35"/>
    </location>
</feature>
<feature type="compositionally biased region" description="Basic and acidic residues" evidence="1">
    <location>
        <begin position="545"/>
        <end position="555"/>
    </location>
</feature>
<evidence type="ECO:0000313" key="2">
    <source>
        <dbReference type="EMBL" id="KAJ7363262.1"/>
    </source>
</evidence>
<evidence type="ECO:0000313" key="3">
    <source>
        <dbReference type="Proteomes" id="UP001163046"/>
    </source>
</evidence>
<reference evidence="2" key="1">
    <citation type="submission" date="2023-01" db="EMBL/GenBank/DDBJ databases">
        <title>Genome assembly of the deep-sea coral Lophelia pertusa.</title>
        <authorList>
            <person name="Herrera S."/>
            <person name="Cordes E."/>
        </authorList>
    </citation>
    <scope>NUCLEOTIDE SEQUENCE</scope>
    <source>
        <strain evidence="2">USNM1676648</strain>
        <tissue evidence="2">Polyp</tissue>
    </source>
</reference>
<feature type="compositionally biased region" description="Basic and acidic residues" evidence="1">
    <location>
        <begin position="604"/>
        <end position="623"/>
    </location>
</feature>
<dbReference type="EMBL" id="MU827306">
    <property type="protein sequence ID" value="KAJ7363262.1"/>
    <property type="molecule type" value="Genomic_DNA"/>
</dbReference>